<organism evidence="1 2">
    <name type="scientific">Pistacia integerrima</name>
    <dbReference type="NCBI Taxonomy" id="434235"/>
    <lineage>
        <taxon>Eukaryota</taxon>
        <taxon>Viridiplantae</taxon>
        <taxon>Streptophyta</taxon>
        <taxon>Embryophyta</taxon>
        <taxon>Tracheophyta</taxon>
        <taxon>Spermatophyta</taxon>
        <taxon>Magnoliopsida</taxon>
        <taxon>eudicotyledons</taxon>
        <taxon>Gunneridae</taxon>
        <taxon>Pentapetalae</taxon>
        <taxon>rosids</taxon>
        <taxon>malvids</taxon>
        <taxon>Sapindales</taxon>
        <taxon>Anacardiaceae</taxon>
        <taxon>Pistacia</taxon>
    </lineage>
</organism>
<name>A0ACC0YWW0_9ROSI</name>
<comment type="caution">
    <text evidence="1">The sequence shown here is derived from an EMBL/GenBank/DDBJ whole genome shotgun (WGS) entry which is preliminary data.</text>
</comment>
<sequence>MCRYSFGFLALELLMGIHLGDLLSSLQFPSNPYIRLIDVLHPRLLAPIDGKDVQNIVLDFAIAFACLHSNLTSMPTMQCVSKKFVAKKPLEKPFQEITISELRNLHMYLVDEYIF</sequence>
<accession>A0ACC0YWW0</accession>
<keyword evidence="2" id="KW-1185">Reference proteome</keyword>
<dbReference type="Proteomes" id="UP001163603">
    <property type="component" value="Chromosome 4"/>
</dbReference>
<reference evidence="2" key="1">
    <citation type="journal article" date="2023" name="G3 (Bethesda)">
        <title>Genome assembly and association tests identify interacting loci associated with vigor, precocity, and sex in interspecific pistachio rootstocks.</title>
        <authorList>
            <person name="Palmer W."/>
            <person name="Jacygrad E."/>
            <person name="Sagayaradj S."/>
            <person name="Cavanaugh K."/>
            <person name="Han R."/>
            <person name="Bertier L."/>
            <person name="Beede B."/>
            <person name="Kafkas S."/>
            <person name="Golino D."/>
            <person name="Preece J."/>
            <person name="Michelmore R."/>
        </authorList>
    </citation>
    <scope>NUCLEOTIDE SEQUENCE [LARGE SCALE GENOMIC DNA]</scope>
</reference>
<gene>
    <name evidence="1" type="ORF">Pint_18337</name>
</gene>
<proteinExistence type="predicted"/>
<dbReference type="EMBL" id="CM047739">
    <property type="protein sequence ID" value="KAJ0043193.1"/>
    <property type="molecule type" value="Genomic_DNA"/>
</dbReference>
<evidence type="ECO:0000313" key="2">
    <source>
        <dbReference type="Proteomes" id="UP001163603"/>
    </source>
</evidence>
<evidence type="ECO:0000313" key="1">
    <source>
        <dbReference type="EMBL" id="KAJ0043193.1"/>
    </source>
</evidence>
<protein>
    <submittedName>
        <fullName evidence="1">Uncharacterized protein</fullName>
    </submittedName>
</protein>